<keyword evidence="10" id="KW-0496">Mitochondrion</keyword>
<evidence type="ECO:0000256" key="8">
    <source>
        <dbReference type="ARBA" id="ARBA00022958"/>
    </source>
</evidence>
<evidence type="ECO:0000256" key="10">
    <source>
        <dbReference type="ARBA" id="ARBA00023128"/>
    </source>
</evidence>
<dbReference type="Pfam" id="PF00676">
    <property type="entry name" value="E1_dh"/>
    <property type="match status" value="1"/>
</dbReference>
<keyword evidence="15" id="KW-1185">Reference proteome</keyword>
<reference evidence="14 15" key="1">
    <citation type="submission" date="2024-05" db="EMBL/GenBank/DDBJ databases">
        <title>De novo assembly of an allotetraploid wild potato.</title>
        <authorList>
            <person name="Hosaka A.J."/>
        </authorList>
    </citation>
    <scope>NUCLEOTIDE SEQUENCE [LARGE SCALE GENOMIC DNA]</scope>
    <source>
        <tissue evidence="14">Young leaves</tissue>
    </source>
</reference>
<keyword evidence="7" id="KW-0809">Transit peptide</keyword>
<evidence type="ECO:0000259" key="13">
    <source>
        <dbReference type="Pfam" id="PF00676"/>
    </source>
</evidence>
<dbReference type="InterPro" id="IPR001017">
    <property type="entry name" value="DH_E1"/>
</dbReference>
<comment type="subunit">
    <text evidence="4">Heterotetramer of alpha and beta chains.</text>
</comment>
<comment type="catalytic activity">
    <reaction evidence="12">
        <text>N(6)-[(R)-lipoyl]-L-lysyl-[protein] + 3-methyl-2-oxobutanoate + H(+) = N(6)-[(R)-S(8)-2-methylpropanoyldihydrolipoyl]-L-lysyl-[protein] + CO2</text>
        <dbReference type="Rhea" id="RHEA:13457"/>
        <dbReference type="Rhea" id="RHEA-COMP:10474"/>
        <dbReference type="Rhea" id="RHEA-COMP:10497"/>
        <dbReference type="ChEBI" id="CHEBI:11851"/>
        <dbReference type="ChEBI" id="CHEBI:15378"/>
        <dbReference type="ChEBI" id="CHEBI:16526"/>
        <dbReference type="ChEBI" id="CHEBI:83099"/>
        <dbReference type="ChEBI" id="CHEBI:83142"/>
        <dbReference type="EC" id="1.2.4.4"/>
    </reaction>
</comment>
<organism evidence="14 15">
    <name type="scientific">Solanum stoloniferum</name>
    <dbReference type="NCBI Taxonomy" id="62892"/>
    <lineage>
        <taxon>Eukaryota</taxon>
        <taxon>Viridiplantae</taxon>
        <taxon>Streptophyta</taxon>
        <taxon>Embryophyta</taxon>
        <taxon>Tracheophyta</taxon>
        <taxon>Spermatophyta</taxon>
        <taxon>Magnoliopsida</taxon>
        <taxon>eudicotyledons</taxon>
        <taxon>Gunneridae</taxon>
        <taxon>Pentapetalae</taxon>
        <taxon>asterids</taxon>
        <taxon>lamiids</taxon>
        <taxon>Solanales</taxon>
        <taxon>Solanaceae</taxon>
        <taxon>Solanoideae</taxon>
        <taxon>Solaneae</taxon>
        <taxon>Solanum</taxon>
    </lineage>
</organism>
<dbReference type="PANTHER" id="PTHR43380">
    <property type="entry name" value="2-OXOISOVALERATE DEHYDROGENASE SUBUNIT ALPHA, MITOCHONDRIAL"/>
    <property type="match status" value="1"/>
</dbReference>
<evidence type="ECO:0000313" key="15">
    <source>
        <dbReference type="Proteomes" id="UP001627284"/>
    </source>
</evidence>
<evidence type="ECO:0000313" key="14">
    <source>
        <dbReference type="EMBL" id="KAL3351838.1"/>
    </source>
</evidence>
<feature type="domain" description="Dehydrogenase E1 component" evidence="13">
    <location>
        <begin position="119"/>
        <end position="415"/>
    </location>
</feature>
<sequence>MTIWISRSRRIFNHFVQRACPLSLLHPRGSRPFSYFESNQQEPQCYHEEEDYHVDIKHDENQAMDFPGGKIPFVSQMKFISESSETRLACYRVLDNNGSPIPGSVFEQVRKDLAVKMYSTMVTLQIMDNIFDEAKKQGRLSFYMTSVGEEAINIASAAALTPDDIVLPQYRETGVLLWRGFTLEEFTSQLLGNKGDNGKGRQMPIHYGSNKLNYFTVSSTIATQLPQAVGAAYALKMDKKEACVVTYFGDGTTSEGDFHAALNFAAVLEAPIIFLCRNNGWAISTPVAEQFRSDGVAIKGQAYGVRGIRVDGNDALAVYSAIRAAREMAIKEQRPIIVEAMAYRVGDHASSDDSTKYRSREEIEYWRRRCSVARFRKWIQKNGWWSDEEELEYRGNTKEQVLQALERAEETEKPPLANLFTDVYDQIPSNLQEQERYIRDAIKRRPNEYPSNIPL</sequence>
<dbReference type="EMBL" id="JBJKTR010000012">
    <property type="protein sequence ID" value="KAL3351838.1"/>
    <property type="molecule type" value="Genomic_DNA"/>
</dbReference>
<dbReference type="GO" id="GO:0046872">
    <property type="term" value="F:metal ion binding"/>
    <property type="evidence" value="ECO:0007669"/>
    <property type="project" value="UniProtKB-KW"/>
</dbReference>
<dbReference type="EC" id="1.2.4.4" evidence="5"/>
<dbReference type="GO" id="GO:0005759">
    <property type="term" value="C:mitochondrial matrix"/>
    <property type="evidence" value="ECO:0007669"/>
    <property type="project" value="UniProtKB-SubCell"/>
</dbReference>
<dbReference type="InterPro" id="IPR029061">
    <property type="entry name" value="THDP-binding"/>
</dbReference>
<evidence type="ECO:0000256" key="2">
    <source>
        <dbReference type="ARBA" id="ARBA00004305"/>
    </source>
</evidence>
<accession>A0ABD2T6E9</accession>
<evidence type="ECO:0000256" key="3">
    <source>
        <dbReference type="ARBA" id="ARBA00008646"/>
    </source>
</evidence>
<dbReference type="GO" id="GO:0003863">
    <property type="term" value="F:branched-chain 2-oxo acid dehydrogenase activity"/>
    <property type="evidence" value="ECO:0007669"/>
    <property type="project" value="UniProtKB-EC"/>
</dbReference>
<evidence type="ECO:0000256" key="4">
    <source>
        <dbReference type="ARBA" id="ARBA00011516"/>
    </source>
</evidence>
<evidence type="ECO:0000256" key="12">
    <source>
        <dbReference type="ARBA" id="ARBA00052792"/>
    </source>
</evidence>
<evidence type="ECO:0000256" key="5">
    <source>
        <dbReference type="ARBA" id="ARBA00012277"/>
    </source>
</evidence>
<dbReference type="FunFam" id="3.40.50.970:FF:000015">
    <property type="entry name" value="2-oxoisovalerate dehydrogenase subunit alpha"/>
    <property type="match status" value="1"/>
</dbReference>
<protein>
    <recommendedName>
        <fullName evidence="5">3-methyl-2-oxobutanoate dehydrogenase (2-methylpropanoyl-transferring)</fullName>
        <ecNumber evidence="5">1.2.4.4</ecNumber>
    </recommendedName>
    <alternativeName>
        <fullName evidence="11">Branched-chain alpha-keto acid dehydrogenase E1 component alpha chain</fullName>
    </alternativeName>
</protein>
<dbReference type="Proteomes" id="UP001627284">
    <property type="component" value="Unassembled WGS sequence"/>
</dbReference>
<proteinExistence type="inferred from homology"/>
<comment type="subcellular location">
    <subcellularLocation>
        <location evidence="2">Mitochondrion matrix</location>
    </subcellularLocation>
</comment>
<evidence type="ECO:0000256" key="1">
    <source>
        <dbReference type="ARBA" id="ARBA00001964"/>
    </source>
</evidence>
<name>A0ABD2T6E9_9SOLN</name>
<dbReference type="Gene3D" id="3.40.50.970">
    <property type="match status" value="1"/>
</dbReference>
<keyword evidence="9" id="KW-0560">Oxidoreductase</keyword>
<dbReference type="CDD" id="cd02000">
    <property type="entry name" value="TPP_E1_PDC_ADC_BCADC"/>
    <property type="match status" value="1"/>
</dbReference>
<gene>
    <name evidence="14" type="ORF">AABB24_020091</name>
</gene>
<keyword evidence="8" id="KW-0630">Potassium</keyword>
<dbReference type="AlphaFoldDB" id="A0ABD2T6E9"/>
<comment type="similarity">
    <text evidence="3">Belongs to the BCKDHA family.</text>
</comment>
<evidence type="ECO:0000256" key="11">
    <source>
        <dbReference type="ARBA" id="ARBA00031050"/>
    </source>
</evidence>
<dbReference type="PANTHER" id="PTHR43380:SF1">
    <property type="entry name" value="2-OXOISOVALERATE DEHYDROGENASE SUBUNIT ALPHA, MITOCHONDRIAL"/>
    <property type="match status" value="1"/>
</dbReference>
<evidence type="ECO:0000256" key="7">
    <source>
        <dbReference type="ARBA" id="ARBA00022946"/>
    </source>
</evidence>
<keyword evidence="6" id="KW-0479">Metal-binding</keyword>
<dbReference type="InterPro" id="IPR050771">
    <property type="entry name" value="Alpha-ketoacid_DH_E1_comp"/>
</dbReference>
<dbReference type="GO" id="GO:0009083">
    <property type="term" value="P:branched-chain amino acid catabolic process"/>
    <property type="evidence" value="ECO:0007669"/>
    <property type="project" value="UniProtKB-ARBA"/>
</dbReference>
<dbReference type="SUPFAM" id="SSF52518">
    <property type="entry name" value="Thiamin diphosphate-binding fold (THDP-binding)"/>
    <property type="match status" value="1"/>
</dbReference>
<comment type="caution">
    <text evidence="14">The sequence shown here is derived from an EMBL/GenBank/DDBJ whole genome shotgun (WGS) entry which is preliminary data.</text>
</comment>
<evidence type="ECO:0000256" key="9">
    <source>
        <dbReference type="ARBA" id="ARBA00023002"/>
    </source>
</evidence>
<comment type="cofactor">
    <cofactor evidence="1">
        <name>thiamine diphosphate</name>
        <dbReference type="ChEBI" id="CHEBI:58937"/>
    </cofactor>
</comment>
<evidence type="ECO:0000256" key="6">
    <source>
        <dbReference type="ARBA" id="ARBA00022723"/>
    </source>
</evidence>